<reference evidence="3" key="1">
    <citation type="submission" date="2025-08" db="UniProtKB">
        <authorList>
            <consortium name="RefSeq"/>
        </authorList>
    </citation>
    <scope>IDENTIFICATION</scope>
</reference>
<evidence type="ECO:0000256" key="1">
    <source>
        <dbReference type="SAM" id="MobiDB-lite"/>
    </source>
</evidence>
<gene>
    <name evidence="3" type="primary">SMIM2</name>
</gene>
<organism evidence="2 3">
    <name type="scientific">Galeopterus variegatus</name>
    <name type="common">Malayan flying lemur</name>
    <name type="synonym">Cynocephalus variegatus</name>
    <dbReference type="NCBI Taxonomy" id="482537"/>
    <lineage>
        <taxon>Eukaryota</taxon>
        <taxon>Metazoa</taxon>
        <taxon>Chordata</taxon>
        <taxon>Craniata</taxon>
        <taxon>Vertebrata</taxon>
        <taxon>Euteleostomi</taxon>
        <taxon>Mammalia</taxon>
        <taxon>Eutheria</taxon>
        <taxon>Euarchontoglires</taxon>
        <taxon>Dermoptera</taxon>
        <taxon>Cynocephalidae</taxon>
        <taxon>Galeopterus</taxon>
    </lineage>
</organism>
<evidence type="ECO:0000313" key="3">
    <source>
        <dbReference type="RefSeq" id="XP_008578178.1"/>
    </source>
</evidence>
<protein>
    <submittedName>
        <fullName evidence="3">LOW QUALITY PROTEIN: small integral membrane protein 2</fullName>
    </submittedName>
</protein>
<dbReference type="Proteomes" id="UP000694923">
    <property type="component" value="Unplaced"/>
</dbReference>
<sequence length="182" mass="20154">MTRGSVPLTDVRERAVRDVEGAFQAEVPAKVRALQGQQLGMLEEQQGGRLGTLVTAKSLLVFMCLIKFGKLCFPSALWNLAFGWPFMKSGTLKVPLSALSRREVGNRTDASQLPHREVEARGHAISVLFGFWTSFICDTYIVLAWNSRIKSSPSASTSSGEPHTRIQQNRRQGHAKEDQPKS</sequence>
<name>A0ABM0RC37_GALVR</name>
<proteinExistence type="predicted"/>
<feature type="region of interest" description="Disordered" evidence="1">
    <location>
        <begin position="151"/>
        <end position="182"/>
    </location>
</feature>
<dbReference type="GeneID" id="103596345"/>
<dbReference type="RefSeq" id="XP_008578178.1">
    <property type="nucleotide sequence ID" value="XM_008579956.1"/>
</dbReference>
<evidence type="ECO:0000313" key="2">
    <source>
        <dbReference type="Proteomes" id="UP000694923"/>
    </source>
</evidence>
<feature type="non-terminal residue" evidence="3">
    <location>
        <position position="182"/>
    </location>
</feature>
<accession>A0ABM0RC37</accession>
<keyword evidence="2" id="KW-1185">Reference proteome</keyword>